<proteinExistence type="predicted"/>
<organism evidence="2 3">
    <name type="scientific">Devosia insulae DS-56</name>
    <dbReference type="NCBI Taxonomy" id="1116389"/>
    <lineage>
        <taxon>Bacteria</taxon>
        <taxon>Pseudomonadati</taxon>
        <taxon>Pseudomonadota</taxon>
        <taxon>Alphaproteobacteria</taxon>
        <taxon>Hyphomicrobiales</taxon>
        <taxon>Devosiaceae</taxon>
        <taxon>Devosia</taxon>
    </lineage>
</organism>
<reference evidence="2 3" key="1">
    <citation type="journal article" date="2015" name="Genome Announc.">
        <title>Genome Assemblies of Three Soil-Associated Devosia species: D. insulae, D. limi, and D. soli.</title>
        <authorList>
            <person name="Hassan Y.I."/>
            <person name="Lepp D."/>
            <person name="Zhou T."/>
        </authorList>
    </citation>
    <scope>NUCLEOTIDE SEQUENCE [LARGE SCALE GENOMIC DNA]</scope>
    <source>
        <strain evidence="2 3">DS-56</strain>
    </source>
</reference>
<keyword evidence="1" id="KW-1133">Transmembrane helix</keyword>
<evidence type="ECO:0000256" key="1">
    <source>
        <dbReference type="SAM" id="Phobius"/>
    </source>
</evidence>
<dbReference type="Proteomes" id="UP000095463">
    <property type="component" value="Unassembled WGS sequence"/>
</dbReference>
<dbReference type="PANTHER" id="PTHR35335">
    <property type="entry name" value="UPF0716 PROTEIN FXSA"/>
    <property type="match status" value="1"/>
</dbReference>
<protein>
    <recommendedName>
        <fullName evidence="4">Membrane protein FxsA</fullName>
    </recommendedName>
</protein>
<gene>
    <name evidence="2" type="ORF">VW23_020530</name>
</gene>
<dbReference type="AlphaFoldDB" id="A0A1E5XPR9"/>
<comment type="caution">
    <text evidence="2">The sequence shown here is derived from an EMBL/GenBank/DDBJ whole genome shotgun (WGS) entry which is preliminary data.</text>
</comment>
<keyword evidence="1" id="KW-0812">Transmembrane</keyword>
<keyword evidence="1" id="KW-0472">Membrane</keyword>
<feature type="transmembrane region" description="Helical" evidence="1">
    <location>
        <begin position="26"/>
        <end position="47"/>
    </location>
</feature>
<keyword evidence="3" id="KW-1185">Reference proteome</keyword>
<accession>A0A1E5XPR9</accession>
<dbReference type="Pfam" id="PF04186">
    <property type="entry name" value="FxsA"/>
    <property type="match status" value="1"/>
</dbReference>
<evidence type="ECO:0000313" key="2">
    <source>
        <dbReference type="EMBL" id="OEO30600.1"/>
    </source>
</evidence>
<sequence>MFFLFFLLVPLIEIACFVVIGNAIGLWPTLAGVVLTALIGSLVIRLQGLSLLNEMRSTVGRGQLPDRALAEAMMIGFAGLLLLLPGYFSDLIGILLLIPPVRSAIYAFLKSRVTVVTTTTGAGPGFTQRRVDDGTIDLDSDEWRPR</sequence>
<dbReference type="GO" id="GO:0016020">
    <property type="term" value="C:membrane"/>
    <property type="evidence" value="ECO:0007669"/>
    <property type="project" value="InterPro"/>
</dbReference>
<name>A0A1E5XPR9_9HYPH</name>
<dbReference type="PANTHER" id="PTHR35335:SF1">
    <property type="entry name" value="UPF0716 PROTEIN FXSA"/>
    <property type="match status" value="1"/>
</dbReference>
<dbReference type="NCBIfam" id="NF008528">
    <property type="entry name" value="PRK11463.1-2"/>
    <property type="match status" value="1"/>
</dbReference>
<evidence type="ECO:0008006" key="4">
    <source>
        <dbReference type="Google" id="ProtNLM"/>
    </source>
</evidence>
<dbReference type="InterPro" id="IPR007313">
    <property type="entry name" value="FxsA"/>
</dbReference>
<evidence type="ECO:0000313" key="3">
    <source>
        <dbReference type="Proteomes" id="UP000095463"/>
    </source>
</evidence>
<dbReference type="EMBL" id="LAJE02000197">
    <property type="protein sequence ID" value="OEO30600.1"/>
    <property type="molecule type" value="Genomic_DNA"/>
</dbReference>